<protein>
    <submittedName>
        <fullName evidence="1">Uncharacterized protein</fullName>
    </submittedName>
</protein>
<organism evidence="1 2">
    <name type="scientific">Sinimarinibacterium flocculans</name>
    <dbReference type="NCBI Taxonomy" id="985250"/>
    <lineage>
        <taxon>Bacteria</taxon>
        <taxon>Pseudomonadati</taxon>
        <taxon>Pseudomonadota</taxon>
        <taxon>Gammaproteobacteria</taxon>
        <taxon>Nevskiales</taxon>
        <taxon>Nevskiaceae</taxon>
        <taxon>Sinimarinibacterium</taxon>
    </lineage>
</organism>
<dbReference type="AlphaFoldDB" id="A0A318EBK4"/>
<dbReference type="RefSeq" id="WP_110264423.1">
    <property type="nucleotide sequence ID" value="NZ_CAKZQT010000021.1"/>
</dbReference>
<sequence>MPKKKSAVGAAEALLDAHVAYLVEELTGDGLRDLIGDHLDALLADAARLKLKDVVTARMIKDTARTYAAEIELGAGLPELVSAIARALYAHKIHDRTALKDVVVHARYEEFVDKLLELESLREKLVRAAATSPIYIAFASDLLYHGIKGYIARGSEITRGMPGAGSMMKLGRSVLNRASPGLETTLDDNLRKYVARSVEATSRTSAEFVLQHLNEDTLRRMTREIWDRLKFERFGSLREDLAEDDIEDLFVIGYEFWRELRTTEIYATLIDAGIDVFFDMYGDTTLAALLDEIGVTREIMLGEAMHYAPHVLKALKRKKLLEPLVRRSLQGFYRSGAVERVLASTS</sequence>
<keyword evidence="2" id="KW-1185">Reference proteome</keyword>
<accession>A0A318EBK4</accession>
<dbReference type="EMBL" id="QICN01000003">
    <property type="protein sequence ID" value="PXV69482.1"/>
    <property type="molecule type" value="Genomic_DNA"/>
</dbReference>
<evidence type="ECO:0000313" key="2">
    <source>
        <dbReference type="Proteomes" id="UP000248330"/>
    </source>
</evidence>
<dbReference type="Proteomes" id="UP000248330">
    <property type="component" value="Unassembled WGS sequence"/>
</dbReference>
<gene>
    <name evidence="1" type="ORF">C8D93_10355</name>
</gene>
<name>A0A318EBK4_9GAMM</name>
<dbReference type="OrthoDB" id="7055830at2"/>
<proteinExistence type="predicted"/>
<evidence type="ECO:0000313" key="1">
    <source>
        <dbReference type="EMBL" id="PXV69482.1"/>
    </source>
</evidence>
<comment type="caution">
    <text evidence="1">The sequence shown here is derived from an EMBL/GenBank/DDBJ whole genome shotgun (WGS) entry which is preliminary data.</text>
</comment>
<reference evidence="1 2" key="1">
    <citation type="submission" date="2018-04" db="EMBL/GenBank/DDBJ databases">
        <title>Genomic Encyclopedia of Type Strains, Phase IV (KMG-IV): sequencing the most valuable type-strain genomes for metagenomic binning, comparative biology and taxonomic classification.</title>
        <authorList>
            <person name="Goeker M."/>
        </authorList>
    </citation>
    <scope>NUCLEOTIDE SEQUENCE [LARGE SCALE GENOMIC DNA]</scope>
    <source>
        <strain evidence="1 2">DSM 104150</strain>
    </source>
</reference>